<proteinExistence type="predicted"/>
<gene>
    <name evidence="1" type="ORF">B9Z55_028634</name>
</gene>
<dbReference type="Proteomes" id="UP000230233">
    <property type="component" value="Unassembled WGS sequence"/>
</dbReference>
<dbReference type="EMBL" id="PDUG01000027">
    <property type="protein sequence ID" value="PIC12170.1"/>
    <property type="molecule type" value="Genomic_DNA"/>
</dbReference>
<comment type="caution">
    <text evidence="1">The sequence shown here is derived from an EMBL/GenBank/DDBJ whole genome shotgun (WGS) entry which is preliminary data.</text>
</comment>
<sequence>MWNVSRCSWKLTDNNFQVSDEWMHGFMTREKNSAKKSSQIFYDSYSDEYHVTTGEHKSLQSGLLATQRADMKTSSGCDPRINKNEAESRAIRSRMIEFKASSGPNFLEILKTCFPEIRRYENGRDHLDKVHHVKKERKRVHQKN</sequence>
<protein>
    <submittedName>
        <fullName evidence="1">Uncharacterized protein</fullName>
    </submittedName>
</protein>
<accession>A0A2G5SAV8</accession>
<organism evidence="1 2">
    <name type="scientific">Caenorhabditis nigoni</name>
    <dbReference type="NCBI Taxonomy" id="1611254"/>
    <lineage>
        <taxon>Eukaryota</taxon>
        <taxon>Metazoa</taxon>
        <taxon>Ecdysozoa</taxon>
        <taxon>Nematoda</taxon>
        <taxon>Chromadorea</taxon>
        <taxon>Rhabditida</taxon>
        <taxon>Rhabditina</taxon>
        <taxon>Rhabditomorpha</taxon>
        <taxon>Rhabditoidea</taxon>
        <taxon>Rhabditidae</taxon>
        <taxon>Peloderinae</taxon>
        <taxon>Caenorhabditis</taxon>
    </lineage>
</organism>
<keyword evidence="2" id="KW-1185">Reference proteome</keyword>
<evidence type="ECO:0000313" key="1">
    <source>
        <dbReference type="EMBL" id="PIC12170.1"/>
    </source>
</evidence>
<reference evidence="2" key="1">
    <citation type="submission" date="2017-10" db="EMBL/GenBank/DDBJ databases">
        <title>Rapid genome shrinkage in a self-fertile nematode reveals novel sperm competition proteins.</title>
        <authorList>
            <person name="Yin D."/>
            <person name="Schwarz E.M."/>
            <person name="Thomas C.G."/>
            <person name="Felde R.L."/>
            <person name="Korf I.F."/>
            <person name="Cutter A.D."/>
            <person name="Schartner C.M."/>
            <person name="Ralston E.J."/>
            <person name="Meyer B.J."/>
            <person name="Haag E.S."/>
        </authorList>
    </citation>
    <scope>NUCLEOTIDE SEQUENCE [LARGE SCALE GENOMIC DNA]</scope>
    <source>
        <strain evidence="2">JU1422</strain>
    </source>
</reference>
<name>A0A2G5SAV8_9PELO</name>
<evidence type="ECO:0000313" key="2">
    <source>
        <dbReference type="Proteomes" id="UP000230233"/>
    </source>
</evidence>
<dbReference type="AlphaFoldDB" id="A0A2G5SAV8"/>